<comment type="caution">
    <text evidence="2">The sequence shown here is derived from an EMBL/GenBank/DDBJ whole genome shotgun (WGS) entry which is preliminary data.</text>
</comment>
<dbReference type="EMBL" id="JAAMPC010000017">
    <property type="protein sequence ID" value="KAG2247332.1"/>
    <property type="molecule type" value="Genomic_DNA"/>
</dbReference>
<keyword evidence="3" id="KW-1185">Reference proteome</keyword>
<feature type="compositionally biased region" description="Basic and acidic residues" evidence="1">
    <location>
        <begin position="60"/>
        <end position="70"/>
    </location>
</feature>
<reference evidence="2 3" key="1">
    <citation type="submission" date="2020-02" db="EMBL/GenBank/DDBJ databases">
        <authorList>
            <person name="Ma Q."/>
            <person name="Huang Y."/>
            <person name="Song X."/>
            <person name="Pei D."/>
        </authorList>
    </citation>
    <scope>NUCLEOTIDE SEQUENCE [LARGE SCALE GENOMIC DNA]</scope>
    <source>
        <strain evidence="2">Sxm20200214</strain>
        <tissue evidence="2">Leaf</tissue>
    </source>
</reference>
<evidence type="ECO:0000313" key="3">
    <source>
        <dbReference type="Proteomes" id="UP000886595"/>
    </source>
</evidence>
<evidence type="ECO:0000256" key="1">
    <source>
        <dbReference type="SAM" id="MobiDB-lite"/>
    </source>
</evidence>
<evidence type="ECO:0000313" key="2">
    <source>
        <dbReference type="EMBL" id="KAG2247332.1"/>
    </source>
</evidence>
<protein>
    <submittedName>
        <fullName evidence="2">Uncharacterized protein</fullName>
    </submittedName>
</protein>
<gene>
    <name evidence="2" type="ORF">Bca52824_086960</name>
</gene>
<name>A0A8X7PB14_BRACI</name>
<accession>A0A8X7PB14</accession>
<feature type="compositionally biased region" description="Polar residues" evidence="1">
    <location>
        <begin position="109"/>
        <end position="121"/>
    </location>
</feature>
<sequence>MQSTKTPSRDPDIGMIDLQPGLQATSNTNRLIRCYPQLPVRIREPDPVLPELRPTHWWRTESKHQSRNEDATNLPRRGWAMNRRRERSSKWREAAGGESMSAIDDRSGKTSIRTTQRLTEK</sequence>
<dbReference type="AlphaFoldDB" id="A0A8X7PB14"/>
<dbReference type="Proteomes" id="UP000886595">
    <property type="component" value="Unassembled WGS sequence"/>
</dbReference>
<feature type="region of interest" description="Disordered" evidence="1">
    <location>
        <begin position="60"/>
        <end position="121"/>
    </location>
</feature>
<proteinExistence type="predicted"/>
<organism evidence="2 3">
    <name type="scientific">Brassica carinata</name>
    <name type="common">Ethiopian mustard</name>
    <name type="synonym">Abyssinian cabbage</name>
    <dbReference type="NCBI Taxonomy" id="52824"/>
    <lineage>
        <taxon>Eukaryota</taxon>
        <taxon>Viridiplantae</taxon>
        <taxon>Streptophyta</taxon>
        <taxon>Embryophyta</taxon>
        <taxon>Tracheophyta</taxon>
        <taxon>Spermatophyta</taxon>
        <taxon>Magnoliopsida</taxon>
        <taxon>eudicotyledons</taxon>
        <taxon>Gunneridae</taxon>
        <taxon>Pentapetalae</taxon>
        <taxon>rosids</taxon>
        <taxon>malvids</taxon>
        <taxon>Brassicales</taxon>
        <taxon>Brassicaceae</taxon>
        <taxon>Brassiceae</taxon>
        <taxon>Brassica</taxon>
    </lineage>
</organism>